<dbReference type="AlphaFoldDB" id="A0A238FJK6"/>
<dbReference type="Pfam" id="PF04800">
    <property type="entry name" value="NDUS4"/>
    <property type="match status" value="1"/>
</dbReference>
<dbReference type="PANTHER" id="PTHR12219">
    <property type="entry name" value="NADH-UBIQUINONE OXIDOREDUCTASE"/>
    <property type="match status" value="1"/>
</dbReference>
<accession>A0A238FJK6</accession>
<dbReference type="InterPro" id="IPR006885">
    <property type="entry name" value="NADH_UbQ_FeS_4_mit-like"/>
</dbReference>
<gene>
    <name evidence="11" type="ORF">BQ2448_6400</name>
</gene>
<dbReference type="Proteomes" id="UP000198372">
    <property type="component" value="Unassembled WGS sequence"/>
</dbReference>
<keyword evidence="5 9" id="KW-0809">Transit peptide</keyword>
<evidence type="ECO:0000256" key="2">
    <source>
        <dbReference type="ARBA" id="ARBA00022448"/>
    </source>
</evidence>
<feature type="region of interest" description="Disordered" evidence="10">
    <location>
        <begin position="26"/>
        <end position="49"/>
    </location>
</feature>
<keyword evidence="12" id="KW-1185">Reference proteome</keyword>
<keyword evidence="3 9" id="KW-0679">Respiratory chain</keyword>
<comment type="function">
    <text evidence="9">Accessory subunit of the mitochondrial membrane respiratory chain NADH dehydrogenase (Complex I), that is believed not to be involved in catalysis. Complex I functions in the transfer of electrons from NADH to the respiratory chain. The immediate electron acceptor for the enzyme is believed to be ubiquinone.</text>
</comment>
<dbReference type="OrthoDB" id="2535287at2759"/>
<protein>
    <recommendedName>
        <fullName evidence="9">NADH dehydrogenase [ubiquinone] iron-sulfur protein 4, mitochondrial</fullName>
    </recommendedName>
</protein>
<keyword evidence="2 9" id="KW-0813">Transport</keyword>
<dbReference type="GO" id="GO:0022900">
    <property type="term" value="P:electron transport chain"/>
    <property type="evidence" value="ECO:0007669"/>
    <property type="project" value="InterPro"/>
</dbReference>
<dbReference type="PANTHER" id="PTHR12219:SF8">
    <property type="entry name" value="NADH DEHYDROGENASE [UBIQUINONE] IRON-SULFUR PROTEIN 4, MITOCHONDRIAL"/>
    <property type="match status" value="1"/>
</dbReference>
<evidence type="ECO:0000256" key="4">
    <source>
        <dbReference type="ARBA" id="ARBA00022792"/>
    </source>
</evidence>
<evidence type="ECO:0000313" key="12">
    <source>
        <dbReference type="Proteomes" id="UP000198372"/>
    </source>
</evidence>
<evidence type="ECO:0000256" key="8">
    <source>
        <dbReference type="ARBA" id="ARBA00023136"/>
    </source>
</evidence>
<dbReference type="STRING" id="269621.A0A238FJK6"/>
<dbReference type="GO" id="GO:0005743">
    <property type="term" value="C:mitochondrial inner membrane"/>
    <property type="evidence" value="ECO:0007669"/>
    <property type="project" value="UniProtKB-SubCell"/>
</dbReference>
<keyword evidence="6 9" id="KW-0249">Electron transport</keyword>
<evidence type="ECO:0000256" key="3">
    <source>
        <dbReference type="ARBA" id="ARBA00022660"/>
    </source>
</evidence>
<comment type="similarity">
    <text evidence="1 9">Belongs to the complex I NDUFS4 subunit family.</text>
</comment>
<comment type="subcellular location">
    <subcellularLocation>
        <location evidence="9">Mitochondrion inner membrane</location>
        <topology evidence="9">Peripheral membrane protein</topology>
        <orientation evidence="9">Matrix side</orientation>
    </subcellularLocation>
</comment>
<dbReference type="InterPro" id="IPR038532">
    <property type="entry name" value="NDUFS4-like_sf"/>
</dbReference>
<evidence type="ECO:0000256" key="10">
    <source>
        <dbReference type="SAM" id="MobiDB-lite"/>
    </source>
</evidence>
<organism evidence="11 12">
    <name type="scientific">Microbotryum intermedium</name>
    <dbReference type="NCBI Taxonomy" id="269621"/>
    <lineage>
        <taxon>Eukaryota</taxon>
        <taxon>Fungi</taxon>
        <taxon>Dikarya</taxon>
        <taxon>Basidiomycota</taxon>
        <taxon>Pucciniomycotina</taxon>
        <taxon>Microbotryomycetes</taxon>
        <taxon>Microbotryales</taxon>
        <taxon>Microbotryaceae</taxon>
        <taxon>Microbotryum</taxon>
    </lineage>
</organism>
<keyword evidence="7 9" id="KW-0496">Mitochondrion</keyword>
<evidence type="ECO:0000256" key="5">
    <source>
        <dbReference type="ARBA" id="ARBA00022946"/>
    </source>
</evidence>
<sequence>MSFLSAARRPAFRSFSTARVALESSSSSSSSSLDVPAAPASNTAVAPARPQGAVAQAGVVSGVPDEVHHRPVRIFRPSPPSTQSAKATSHHWRIDWDILQGAGSWENPLMGWASSADYLQGTHLKFDSKDAAIHFCEKQGYQYFVQEPQQAKFKPKSYASNYTYSAKPLRIAHTK</sequence>
<evidence type="ECO:0000256" key="9">
    <source>
        <dbReference type="RuleBase" id="RU367010"/>
    </source>
</evidence>
<name>A0A238FJK6_9BASI</name>
<dbReference type="EMBL" id="FMSP01000019">
    <property type="protein sequence ID" value="SCV73970.1"/>
    <property type="molecule type" value="Genomic_DNA"/>
</dbReference>
<reference evidence="12" key="1">
    <citation type="submission" date="2016-09" db="EMBL/GenBank/DDBJ databases">
        <authorList>
            <person name="Jeantristanb JTB J.-T."/>
            <person name="Ricardo R."/>
        </authorList>
    </citation>
    <scope>NUCLEOTIDE SEQUENCE [LARGE SCALE GENOMIC DNA]</scope>
</reference>
<keyword evidence="4 9" id="KW-0999">Mitochondrion inner membrane</keyword>
<evidence type="ECO:0000256" key="6">
    <source>
        <dbReference type="ARBA" id="ARBA00022982"/>
    </source>
</evidence>
<dbReference type="FunFam" id="3.30.160.190:FF:000001">
    <property type="entry name" value="NADH-ubiquinone oxidoreductase 21 kDa subunit mitochondrial"/>
    <property type="match status" value="1"/>
</dbReference>
<proteinExistence type="inferred from homology"/>
<evidence type="ECO:0000313" key="11">
    <source>
        <dbReference type="EMBL" id="SCV73970.1"/>
    </source>
</evidence>
<evidence type="ECO:0000256" key="7">
    <source>
        <dbReference type="ARBA" id="ARBA00023128"/>
    </source>
</evidence>
<evidence type="ECO:0000256" key="1">
    <source>
        <dbReference type="ARBA" id="ARBA00005882"/>
    </source>
</evidence>
<dbReference type="Gene3D" id="3.30.160.190">
    <property type="entry name" value="atu1810 like domain"/>
    <property type="match status" value="1"/>
</dbReference>
<keyword evidence="8 9" id="KW-0472">Membrane</keyword>